<proteinExistence type="predicted"/>
<comment type="caution">
    <text evidence="1">The sequence shown here is derived from an EMBL/GenBank/DDBJ whole genome shotgun (WGS) entry which is preliminary data.</text>
</comment>
<keyword evidence="2" id="KW-1185">Reference proteome</keyword>
<sequence length="79" mass="9007">MQLKQNVELGYFYSDSLEGIKTQVWVVLIANLSFSVIHRQCKEAEQFMTILNMAEMNIFTYISMIKLARSGRLSGLSGI</sequence>
<evidence type="ECO:0000313" key="2">
    <source>
        <dbReference type="Proteomes" id="UP000199663"/>
    </source>
</evidence>
<name>A0A1H3SV83_9BACT</name>
<evidence type="ECO:0000313" key="1">
    <source>
        <dbReference type="EMBL" id="SDZ41435.1"/>
    </source>
</evidence>
<protein>
    <submittedName>
        <fullName evidence="1">Uncharacterized protein</fullName>
    </submittedName>
</protein>
<dbReference type="Proteomes" id="UP000199663">
    <property type="component" value="Unassembled WGS sequence"/>
</dbReference>
<organism evidence="1 2">
    <name type="scientific">Rhodonellum ikkaensis</name>
    <dbReference type="NCBI Taxonomy" id="336829"/>
    <lineage>
        <taxon>Bacteria</taxon>
        <taxon>Pseudomonadati</taxon>
        <taxon>Bacteroidota</taxon>
        <taxon>Cytophagia</taxon>
        <taxon>Cytophagales</taxon>
        <taxon>Cytophagaceae</taxon>
        <taxon>Rhodonellum</taxon>
    </lineage>
</organism>
<dbReference type="RefSeq" id="WP_019599031.1">
    <property type="nucleotide sequence ID" value="NZ_FNQC01000013.1"/>
</dbReference>
<reference evidence="1 2" key="1">
    <citation type="submission" date="2016-10" db="EMBL/GenBank/DDBJ databases">
        <authorList>
            <person name="Varghese N."/>
            <person name="Submissions S."/>
        </authorList>
    </citation>
    <scope>NUCLEOTIDE SEQUENCE [LARGE SCALE GENOMIC DNA]</scope>
    <source>
        <strain evidence="1 2">DSM 17997</strain>
    </source>
</reference>
<accession>A0A1H3SV83</accession>
<dbReference type="EMBL" id="FNQC01000013">
    <property type="protein sequence ID" value="SDZ41435.1"/>
    <property type="molecule type" value="Genomic_DNA"/>
</dbReference>
<gene>
    <name evidence="1" type="ORF">SAMN05444412_113120</name>
</gene>